<keyword evidence="1" id="KW-0677">Repeat</keyword>
<dbReference type="InterPro" id="IPR036770">
    <property type="entry name" value="Ankyrin_rpt-contain_sf"/>
</dbReference>
<organism evidence="4 5">
    <name type="scientific">Neocallimastix californiae</name>
    <dbReference type="NCBI Taxonomy" id="1754190"/>
    <lineage>
        <taxon>Eukaryota</taxon>
        <taxon>Fungi</taxon>
        <taxon>Fungi incertae sedis</taxon>
        <taxon>Chytridiomycota</taxon>
        <taxon>Chytridiomycota incertae sedis</taxon>
        <taxon>Neocallimastigomycetes</taxon>
        <taxon>Neocallimastigales</taxon>
        <taxon>Neocallimastigaceae</taxon>
        <taxon>Neocallimastix</taxon>
    </lineage>
</organism>
<feature type="non-terminal residue" evidence="4">
    <location>
        <position position="90"/>
    </location>
</feature>
<evidence type="ECO:0000313" key="4">
    <source>
        <dbReference type="EMBL" id="ORY78787.1"/>
    </source>
</evidence>
<protein>
    <submittedName>
        <fullName evidence="4">Ankyrin</fullName>
    </submittedName>
</protein>
<evidence type="ECO:0000313" key="5">
    <source>
        <dbReference type="Proteomes" id="UP000193920"/>
    </source>
</evidence>
<evidence type="ECO:0000256" key="3">
    <source>
        <dbReference type="PROSITE-ProRule" id="PRU00023"/>
    </source>
</evidence>
<name>A0A1Y2F541_9FUNG</name>
<dbReference type="PANTHER" id="PTHR24171">
    <property type="entry name" value="ANKYRIN REPEAT DOMAIN-CONTAINING PROTEIN 39-RELATED"/>
    <property type="match status" value="1"/>
</dbReference>
<dbReference type="SUPFAM" id="SSF48403">
    <property type="entry name" value="Ankyrin repeat"/>
    <property type="match status" value="1"/>
</dbReference>
<dbReference type="Proteomes" id="UP000193920">
    <property type="component" value="Unassembled WGS sequence"/>
</dbReference>
<dbReference type="PROSITE" id="PS50088">
    <property type="entry name" value="ANK_REPEAT"/>
    <property type="match status" value="1"/>
</dbReference>
<dbReference type="AlphaFoldDB" id="A0A1Y2F541"/>
<dbReference type="STRING" id="1754190.A0A1Y2F541"/>
<dbReference type="InterPro" id="IPR002110">
    <property type="entry name" value="Ankyrin_rpt"/>
</dbReference>
<evidence type="ECO:0000256" key="2">
    <source>
        <dbReference type="ARBA" id="ARBA00023043"/>
    </source>
</evidence>
<reference evidence="4 5" key="1">
    <citation type="submission" date="2016-08" db="EMBL/GenBank/DDBJ databases">
        <title>A Parts List for Fungal Cellulosomes Revealed by Comparative Genomics.</title>
        <authorList>
            <consortium name="DOE Joint Genome Institute"/>
            <person name="Haitjema C.H."/>
            <person name="Gilmore S.P."/>
            <person name="Henske J.K."/>
            <person name="Solomon K.V."/>
            <person name="De Groot R."/>
            <person name="Kuo A."/>
            <person name="Mondo S.J."/>
            <person name="Salamov A.A."/>
            <person name="Labutti K."/>
            <person name="Zhao Z."/>
            <person name="Chiniquy J."/>
            <person name="Barry K."/>
            <person name="Brewer H.M."/>
            <person name="Purvine S.O."/>
            <person name="Wright A.T."/>
            <person name="Boxma B."/>
            <person name="Van Alen T."/>
            <person name="Hackstein J.H."/>
            <person name="Baker S.E."/>
            <person name="Grigoriev I.V."/>
            <person name="O'Malley M.A."/>
        </authorList>
    </citation>
    <scope>NUCLEOTIDE SEQUENCE [LARGE SCALE GENOMIC DNA]</scope>
    <source>
        <strain evidence="4 5">G1</strain>
    </source>
</reference>
<dbReference type="OrthoDB" id="194358at2759"/>
<keyword evidence="5" id="KW-1185">Reference proteome</keyword>
<sequence>MFLLKRAIKENQIPIVKLLINNGADIEVTFSEDVSPLHYAIYFGKVSMIKALLNYGANVNKKDNDSKTPIIYAFENINEDSLSIIKLLIE</sequence>
<gene>
    <name evidence="4" type="ORF">LY90DRAFT_398828</name>
</gene>
<keyword evidence="2 3" id="KW-0040">ANK repeat</keyword>
<proteinExistence type="predicted"/>
<dbReference type="PROSITE" id="PS50297">
    <property type="entry name" value="ANK_REP_REGION"/>
    <property type="match status" value="1"/>
</dbReference>
<comment type="caution">
    <text evidence="4">The sequence shown here is derived from an EMBL/GenBank/DDBJ whole genome shotgun (WGS) entry which is preliminary data.</text>
</comment>
<dbReference type="EMBL" id="MCOG01000016">
    <property type="protein sequence ID" value="ORY78787.1"/>
    <property type="molecule type" value="Genomic_DNA"/>
</dbReference>
<feature type="repeat" description="ANK" evidence="3">
    <location>
        <begin position="32"/>
        <end position="64"/>
    </location>
</feature>
<accession>A0A1Y2F541</accession>
<dbReference type="SMART" id="SM00248">
    <property type="entry name" value="ANK"/>
    <property type="match status" value="2"/>
</dbReference>
<dbReference type="Pfam" id="PF12796">
    <property type="entry name" value="Ank_2"/>
    <property type="match status" value="1"/>
</dbReference>
<dbReference type="Gene3D" id="1.25.40.20">
    <property type="entry name" value="Ankyrin repeat-containing domain"/>
    <property type="match status" value="1"/>
</dbReference>
<evidence type="ECO:0000256" key="1">
    <source>
        <dbReference type="ARBA" id="ARBA00022737"/>
    </source>
</evidence>